<gene>
    <name evidence="1" type="ORF">GA0074696_0571</name>
</gene>
<protein>
    <recommendedName>
        <fullName evidence="3">Quinol monooxygenase YgiN</fullName>
    </recommendedName>
</protein>
<reference evidence="1 2" key="1">
    <citation type="submission" date="2016-06" db="EMBL/GenBank/DDBJ databases">
        <authorList>
            <person name="Kjaerup R.B."/>
            <person name="Dalgaard T.S."/>
            <person name="Juul-Madsen H.R."/>
        </authorList>
    </citation>
    <scope>NUCLEOTIDE SEQUENCE [LARGE SCALE GENOMIC DNA]</scope>
    <source>
        <strain evidence="1 2">DSM 43821</strain>
    </source>
</reference>
<dbReference type="RefSeq" id="WP_088959648.1">
    <property type="nucleotide sequence ID" value="NZ_LT607410.1"/>
</dbReference>
<dbReference type="Proteomes" id="UP000198228">
    <property type="component" value="Chromosome I"/>
</dbReference>
<organism evidence="1 2">
    <name type="scientific">Micromonospora purpureochromogenes</name>
    <dbReference type="NCBI Taxonomy" id="47872"/>
    <lineage>
        <taxon>Bacteria</taxon>
        <taxon>Bacillati</taxon>
        <taxon>Actinomycetota</taxon>
        <taxon>Actinomycetes</taxon>
        <taxon>Micromonosporales</taxon>
        <taxon>Micromonosporaceae</taxon>
        <taxon>Micromonospora</taxon>
    </lineage>
</organism>
<evidence type="ECO:0000313" key="1">
    <source>
        <dbReference type="EMBL" id="SCE74249.1"/>
    </source>
</evidence>
<dbReference type="AlphaFoldDB" id="A0A1C4UR93"/>
<dbReference type="EMBL" id="LT607410">
    <property type="protein sequence ID" value="SCE74249.1"/>
    <property type="molecule type" value="Genomic_DNA"/>
</dbReference>
<sequence>MNGDLAGTQSPEVIDMPFVQVIEYETDRPAEVRALSEEWGQQQLAGAPARLTVAEDLERPGHFVMVAEFDSYDQAMAHSAQPETGGYADQLRRLAKGEPRYLNLEVAVRQTR</sequence>
<evidence type="ECO:0000313" key="2">
    <source>
        <dbReference type="Proteomes" id="UP000198228"/>
    </source>
</evidence>
<accession>A0A1C4UR93</accession>
<name>A0A1C4UR93_9ACTN</name>
<evidence type="ECO:0008006" key="3">
    <source>
        <dbReference type="Google" id="ProtNLM"/>
    </source>
</evidence>
<proteinExistence type="predicted"/>